<evidence type="ECO:0000256" key="1">
    <source>
        <dbReference type="SAM" id="Phobius"/>
    </source>
</evidence>
<evidence type="ECO:0000313" key="2">
    <source>
        <dbReference type="EMBL" id="PWD53045.1"/>
    </source>
</evidence>
<protein>
    <submittedName>
        <fullName evidence="2">Uncharacterized protein</fullName>
    </submittedName>
</protein>
<dbReference type="AlphaFoldDB" id="A0A2U2A0A6"/>
<keyword evidence="1" id="KW-0812">Transmembrane</keyword>
<reference evidence="2 3" key="1">
    <citation type="submission" date="2018-03" db="EMBL/GenBank/DDBJ databases">
        <title>Genome assembly of novel Miniimonas species PCH200.</title>
        <authorList>
            <person name="Thakur V."/>
            <person name="Kumar V."/>
            <person name="Singh D."/>
        </authorList>
    </citation>
    <scope>NUCLEOTIDE SEQUENCE [LARGE SCALE GENOMIC DNA]</scope>
    <source>
        <strain evidence="2 3">PCH200</strain>
    </source>
</reference>
<sequence>MLLTRRVREPLPRAMRGYGFAAIVMAVTLVGVALITAGAGALGLGLVWLAMLVDEILGWGVLLVPLGMLTSAVIATPLVFSAVHRRAERRAYRREHRTPPS</sequence>
<accession>A0A2U2A0A6</accession>
<comment type="caution">
    <text evidence="2">The sequence shown here is derived from an EMBL/GenBank/DDBJ whole genome shotgun (WGS) entry which is preliminary data.</text>
</comment>
<gene>
    <name evidence="2" type="ORF">C8046_00065</name>
</gene>
<dbReference type="EMBL" id="PYHR01000001">
    <property type="protein sequence ID" value="PWD53045.1"/>
    <property type="molecule type" value="Genomic_DNA"/>
</dbReference>
<keyword evidence="1" id="KW-0472">Membrane</keyword>
<feature type="transmembrane region" description="Helical" evidence="1">
    <location>
        <begin position="20"/>
        <end position="50"/>
    </location>
</feature>
<keyword evidence="3" id="KW-1185">Reference proteome</keyword>
<organism evidence="2 3">
    <name type="scientific">Serinibacter arcticus</name>
    <dbReference type="NCBI Taxonomy" id="1655435"/>
    <lineage>
        <taxon>Bacteria</taxon>
        <taxon>Bacillati</taxon>
        <taxon>Actinomycetota</taxon>
        <taxon>Actinomycetes</taxon>
        <taxon>Micrococcales</taxon>
        <taxon>Beutenbergiaceae</taxon>
        <taxon>Serinibacter</taxon>
    </lineage>
</organism>
<proteinExistence type="predicted"/>
<feature type="transmembrane region" description="Helical" evidence="1">
    <location>
        <begin position="56"/>
        <end position="83"/>
    </location>
</feature>
<keyword evidence="1" id="KW-1133">Transmembrane helix</keyword>
<name>A0A2U2A0A6_9MICO</name>
<dbReference type="Proteomes" id="UP000245166">
    <property type="component" value="Unassembled WGS sequence"/>
</dbReference>
<evidence type="ECO:0000313" key="3">
    <source>
        <dbReference type="Proteomes" id="UP000245166"/>
    </source>
</evidence>